<accession>A0AAW3WQN1</accession>
<proteinExistence type="predicted"/>
<reference evidence="1" key="1">
    <citation type="submission" date="2020-08" db="EMBL/GenBank/DDBJ databases">
        <title>Food and environmental bacterial isolates.</title>
        <authorList>
            <person name="Richter L."/>
            <person name="Du Plessis E.M."/>
            <person name="Duvenage S."/>
            <person name="Allam M."/>
            <person name="Korsten L."/>
        </authorList>
    </citation>
    <scope>NUCLEOTIDE SEQUENCE</scope>
    <source>
        <strain evidence="1">UPMP2127</strain>
    </source>
</reference>
<evidence type="ECO:0000313" key="1">
    <source>
        <dbReference type="EMBL" id="MBC3211907.1"/>
    </source>
</evidence>
<gene>
    <name evidence="1" type="ORF">H8J20_07130</name>
</gene>
<dbReference type="Proteomes" id="UP000659084">
    <property type="component" value="Unassembled WGS sequence"/>
</dbReference>
<dbReference type="AlphaFoldDB" id="A0AAW3WQN1"/>
<evidence type="ECO:0000313" key="2">
    <source>
        <dbReference type="Proteomes" id="UP000659084"/>
    </source>
</evidence>
<organism evidence="1 2">
    <name type="scientific">Serratia fonticola</name>
    <dbReference type="NCBI Taxonomy" id="47917"/>
    <lineage>
        <taxon>Bacteria</taxon>
        <taxon>Pseudomonadati</taxon>
        <taxon>Pseudomonadota</taxon>
        <taxon>Gammaproteobacteria</taxon>
        <taxon>Enterobacterales</taxon>
        <taxon>Yersiniaceae</taxon>
        <taxon>Serratia</taxon>
    </lineage>
</organism>
<dbReference type="RefSeq" id="WP_179252578.1">
    <property type="nucleotide sequence ID" value="NZ_JACBIV010000008.1"/>
</dbReference>
<comment type="caution">
    <text evidence="1">The sequence shown here is derived from an EMBL/GenBank/DDBJ whole genome shotgun (WGS) entry which is preliminary data.</text>
</comment>
<sequence>MQLLALGEEIILERIEFIARLGRGEESQPKDKDIALIWISELAEEMKGNIASEKAEINRKIANL</sequence>
<name>A0AAW3WQN1_SERFO</name>
<dbReference type="EMBL" id="JACNYO010000005">
    <property type="protein sequence ID" value="MBC3211907.1"/>
    <property type="molecule type" value="Genomic_DNA"/>
</dbReference>
<protein>
    <submittedName>
        <fullName evidence="1">Uncharacterized protein</fullName>
    </submittedName>
</protein>